<evidence type="ECO:0000256" key="14">
    <source>
        <dbReference type="SAM" id="MobiDB-lite"/>
    </source>
</evidence>
<feature type="compositionally biased region" description="Low complexity" evidence="14">
    <location>
        <begin position="128"/>
        <end position="138"/>
    </location>
</feature>
<dbReference type="SUPFAM" id="SSF46689">
    <property type="entry name" value="Homeodomain-like"/>
    <property type="match status" value="1"/>
</dbReference>
<dbReference type="Pfam" id="PF00046">
    <property type="entry name" value="Homeodomain"/>
    <property type="match status" value="1"/>
</dbReference>
<feature type="region of interest" description="Disordered" evidence="14">
    <location>
        <begin position="102"/>
        <end position="143"/>
    </location>
</feature>
<reference evidence="16" key="2">
    <citation type="submission" date="2023-05" db="EMBL/GenBank/DDBJ databases">
        <authorList>
            <person name="Schelkunov M.I."/>
        </authorList>
    </citation>
    <scope>NUCLEOTIDE SEQUENCE</scope>
    <source>
        <strain evidence="16">Hsosn_3</strain>
        <tissue evidence="16">Leaf</tissue>
    </source>
</reference>
<dbReference type="Gene3D" id="1.10.10.60">
    <property type="entry name" value="Homeodomain-like"/>
    <property type="match status" value="1"/>
</dbReference>
<keyword evidence="9 12" id="KW-0539">Nucleus</keyword>
<dbReference type="InterPro" id="IPR009057">
    <property type="entry name" value="Homeodomain-like_sf"/>
</dbReference>
<evidence type="ECO:0000256" key="5">
    <source>
        <dbReference type="ARBA" id="ARBA00023089"/>
    </source>
</evidence>
<dbReference type="InterPro" id="IPR001356">
    <property type="entry name" value="HD"/>
</dbReference>
<gene>
    <name evidence="16" type="ORF">POM88_025394</name>
</gene>
<dbReference type="GO" id="GO:0009908">
    <property type="term" value="P:flower development"/>
    <property type="evidence" value="ECO:0007669"/>
    <property type="project" value="UniProtKB-KW"/>
</dbReference>
<proteinExistence type="inferred from homology"/>
<dbReference type="GO" id="GO:0003700">
    <property type="term" value="F:DNA-binding transcription factor activity"/>
    <property type="evidence" value="ECO:0007669"/>
    <property type="project" value="InterPro"/>
</dbReference>
<evidence type="ECO:0000256" key="4">
    <source>
        <dbReference type="ARBA" id="ARBA00023015"/>
    </source>
</evidence>
<evidence type="ECO:0000256" key="6">
    <source>
        <dbReference type="ARBA" id="ARBA00023125"/>
    </source>
</evidence>
<keyword evidence="17" id="KW-1185">Reference proteome</keyword>
<evidence type="ECO:0000256" key="9">
    <source>
        <dbReference type="ARBA" id="ARBA00023242"/>
    </source>
</evidence>
<comment type="similarity">
    <text evidence="10">Belongs to the WUS homeobox family.</text>
</comment>
<reference evidence="16" key="1">
    <citation type="submission" date="2023-02" db="EMBL/GenBank/DDBJ databases">
        <title>Genome of toxic invasive species Heracleum sosnowskyi carries increased number of genes despite the absence of recent whole-genome duplications.</title>
        <authorList>
            <person name="Schelkunov M."/>
            <person name="Shtratnikova V."/>
            <person name="Makarenko M."/>
            <person name="Klepikova A."/>
            <person name="Omelchenko D."/>
            <person name="Novikova G."/>
            <person name="Obukhova E."/>
            <person name="Bogdanov V."/>
            <person name="Penin A."/>
            <person name="Logacheva M."/>
        </authorList>
    </citation>
    <scope>NUCLEOTIDE SEQUENCE</scope>
    <source>
        <strain evidence="16">Hsosn_3</strain>
        <tissue evidence="16">Leaf</tissue>
    </source>
</reference>
<sequence>MASPNRHWPSLFKSKPQHQQWQQQEHNKTLCDSGSEERSKELKPRWNPKPEQIRILEAIFNSGMINPPRDEIRRIRVQLQEYGQVGDANVFYWFQNRKSRSKLKQQRNTKSNSHAPTTTALTIMAPPSSSSSSSGVSSRKASRNKMAPFSVNITTDNSLNSPTASVYQHNYFPTTPGVLLNEPFFFPVLSGGNHVSTLTQGLSFPEIPANVVDQQNQMGDDQTVKNHSSLLLSDLMMNDGHMNYKKVEEEKNKPLQQQQLICYSATPTTMASNTIFLPPNSVPSIANNVQGKSTVMINDVRFEVPSGPLNVKDAFGDDAVLVHSSGEPVLINKWGLTLHPLQHGASYYLSRQEWTASADLHAQH</sequence>
<dbReference type="GO" id="GO:0030154">
    <property type="term" value="P:cell differentiation"/>
    <property type="evidence" value="ECO:0007669"/>
    <property type="project" value="UniProtKB-KW"/>
</dbReference>
<keyword evidence="7 12" id="KW-0371">Homeobox</keyword>
<evidence type="ECO:0000313" key="16">
    <source>
        <dbReference type="EMBL" id="KAK1378650.1"/>
    </source>
</evidence>
<dbReference type="GO" id="GO:0050793">
    <property type="term" value="P:regulation of developmental process"/>
    <property type="evidence" value="ECO:0007669"/>
    <property type="project" value="InterPro"/>
</dbReference>
<keyword evidence="2" id="KW-0217">Developmental protein</keyword>
<organism evidence="16 17">
    <name type="scientific">Heracleum sosnowskyi</name>
    <dbReference type="NCBI Taxonomy" id="360622"/>
    <lineage>
        <taxon>Eukaryota</taxon>
        <taxon>Viridiplantae</taxon>
        <taxon>Streptophyta</taxon>
        <taxon>Embryophyta</taxon>
        <taxon>Tracheophyta</taxon>
        <taxon>Spermatophyta</taxon>
        <taxon>Magnoliopsida</taxon>
        <taxon>eudicotyledons</taxon>
        <taxon>Gunneridae</taxon>
        <taxon>Pentapetalae</taxon>
        <taxon>asterids</taxon>
        <taxon>campanulids</taxon>
        <taxon>Apiales</taxon>
        <taxon>Apiaceae</taxon>
        <taxon>Apioideae</taxon>
        <taxon>apioid superclade</taxon>
        <taxon>Tordylieae</taxon>
        <taxon>Tordyliinae</taxon>
        <taxon>Heracleum</taxon>
    </lineage>
</organism>
<dbReference type="PROSITE" id="PS50071">
    <property type="entry name" value="HOMEOBOX_2"/>
    <property type="match status" value="1"/>
</dbReference>
<dbReference type="CDD" id="cd00086">
    <property type="entry name" value="homeodomain"/>
    <property type="match status" value="1"/>
</dbReference>
<dbReference type="AlphaFoldDB" id="A0AAD8I516"/>
<feature type="DNA-binding region" description="Homeobox" evidence="12">
    <location>
        <begin position="41"/>
        <end position="105"/>
    </location>
</feature>
<comment type="subcellular location">
    <subcellularLocation>
        <location evidence="1 12 13">Nucleus</location>
    </subcellularLocation>
</comment>
<evidence type="ECO:0000256" key="1">
    <source>
        <dbReference type="ARBA" id="ARBA00004123"/>
    </source>
</evidence>
<keyword evidence="8" id="KW-0804">Transcription</keyword>
<feature type="domain" description="Homeobox" evidence="15">
    <location>
        <begin position="39"/>
        <end position="104"/>
    </location>
</feature>
<dbReference type="Proteomes" id="UP001237642">
    <property type="component" value="Unassembled WGS sequence"/>
</dbReference>
<keyword evidence="3" id="KW-0221">Differentiation</keyword>
<keyword evidence="4" id="KW-0805">Transcription regulation</keyword>
<keyword evidence="5" id="KW-0287">Flowering</keyword>
<feature type="region of interest" description="Disordered" evidence="14">
    <location>
        <begin position="1"/>
        <end position="47"/>
    </location>
</feature>
<comment type="caution">
    <text evidence="16">The sequence shown here is derived from an EMBL/GenBank/DDBJ whole genome shotgun (WGS) entry which is preliminary data.</text>
</comment>
<accession>A0AAD8I516</accession>
<evidence type="ECO:0000256" key="7">
    <source>
        <dbReference type="ARBA" id="ARBA00023155"/>
    </source>
</evidence>
<feature type="compositionally biased region" description="Polar residues" evidence="14">
    <location>
        <begin position="108"/>
        <end position="121"/>
    </location>
</feature>
<dbReference type="FunFam" id="1.10.10.60:FF:000118">
    <property type="entry name" value="WUSCHEL-related homeobox 11"/>
    <property type="match status" value="1"/>
</dbReference>
<protein>
    <recommendedName>
        <fullName evidence="11">Protein WUSCHEL</fullName>
    </recommendedName>
</protein>
<dbReference type="EMBL" id="JAUIZM010000006">
    <property type="protein sequence ID" value="KAK1378650.1"/>
    <property type="molecule type" value="Genomic_DNA"/>
</dbReference>
<evidence type="ECO:0000256" key="8">
    <source>
        <dbReference type="ARBA" id="ARBA00023163"/>
    </source>
</evidence>
<dbReference type="GO" id="GO:0005634">
    <property type="term" value="C:nucleus"/>
    <property type="evidence" value="ECO:0007669"/>
    <property type="project" value="UniProtKB-SubCell"/>
</dbReference>
<evidence type="ECO:0000256" key="3">
    <source>
        <dbReference type="ARBA" id="ARBA00022782"/>
    </source>
</evidence>
<keyword evidence="6 12" id="KW-0238">DNA-binding</keyword>
<evidence type="ECO:0000256" key="12">
    <source>
        <dbReference type="PROSITE-ProRule" id="PRU00108"/>
    </source>
</evidence>
<dbReference type="PANTHER" id="PTHR47288:SF1">
    <property type="entry name" value="WUSCHEL-RELATED HOMEOBOX 9"/>
    <property type="match status" value="1"/>
</dbReference>
<evidence type="ECO:0000259" key="15">
    <source>
        <dbReference type="PROSITE" id="PS50071"/>
    </source>
</evidence>
<dbReference type="PANTHER" id="PTHR47288">
    <property type="entry name" value="WUSCHEL-RELATED HOMEOBOX 9"/>
    <property type="match status" value="1"/>
</dbReference>
<evidence type="ECO:0000256" key="11">
    <source>
        <dbReference type="ARBA" id="ARBA00068485"/>
    </source>
</evidence>
<evidence type="ECO:0000256" key="2">
    <source>
        <dbReference type="ARBA" id="ARBA00022473"/>
    </source>
</evidence>
<evidence type="ECO:0000256" key="13">
    <source>
        <dbReference type="RuleBase" id="RU000682"/>
    </source>
</evidence>
<evidence type="ECO:0000313" key="17">
    <source>
        <dbReference type="Proteomes" id="UP001237642"/>
    </source>
</evidence>
<dbReference type="GO" id="GO:0003677">
    <property type="term" value="F:DNA binding"/>
    <property type="evidence" value="ECO:0007669"/>
    <property type="project" value="UniProtKB-UniRule"/>
</dbReference>
<feature type="compositionally biased region" description="Basic and acidic residues" evidence="14">
    <location>
        <begin position="25"/>
        <end position="44"/>
    </location>
</feature>
<evidence type="ECO:0000256" key="10">
    <source>
        <dbReference type="ARBA" id="ARBA00024040"/>
    </source>
</evidence>
<name>A0AAD8I516_9APIA</name>
<dbReference type="InterPro" id="IPR044557">
    <property type="entry name" value="WOX8/9-like"/>
</dbReference>
<dbReference type="SMART" id="SM00389">
    <property type="entry name" value="HOX"/>
    <property type="match status" value="1"/>
</dbReference>